<dbReference type="Proteomes" id="UP000287872">
    <property type="component" value="Unassembled WGS sequence"/>
</dbReference>
<comment type="caution">
    <text evidence="5">The sequence shown here is derived from an EMBL/GenBank/DDBJ whole genome shotgun (WGS) entry which is preliminary data.</text>
</comment>
<dbReference type="OrthoDB" id="9797252at2"/>
<dbReference type="PANTHER" id="PTHR44942">
    <property type="entry name" value="METHYLTRANSF_11 DOMAIN-CONTAINING PROTEIN"/>
    <property type="match status" value="1"/>
</dbReference>
<keyword evidence="2" id="KW-0489">Methyltransferase</keyword>
<gene>
    <name evidence="5" type="ORF">Ctaglu_21840</name>
</gene>
<evidence type="ECO:0000256" key="2">
    <source>
        <dbReference type="ARBA" id="ARBA00022603"/>
    </source>
</evidence>
<dbReference type="InterPro" id="IPR029063">
    <property type="entry name" value="SAM-dependent_MTases_sf"/>
</dbReference>
<reference evidence="5 6" key="1">
    <citation type="submission" date="2018-11" db="EMBL/GenBank/DDBJ databases">
        <title>Genome sequencing and assembly of Clostridium tagluense strain A121.</title>
        <authorList>
            <person name="Murakami T."/>
            <person name="Segawa T."/>
            <person name="Shcherbakova V.A."/>
            <person name="Mori H."/>
            <person name="Yoshimura Y."/>
        </authorList>
    </citation>
    <scope>NUCLEOTIDE SEQUENCE [LARGE SCALE GENOMIC DNA]</scope>
    <source>
        <strain evidence="5 6">A121</strain>
    </source>
</reference>
<keyword evidence="3" id="KW-0808">Transferase</keyword>
<evidence type="ECO:0000313" key="5">
    <source>
        <dbReference type="EMBL" id="GCD10561.1"/>
    </source>
</evidence>
<protein>
    <recommendedName>
        <fullName evidence="4">Methyltransferase type 11 domain-containing protein</fullName>
    </recommendedName>
</protein>
<evidence type="ECO:0000256" key="1">
    <source>
        <dbReference type="ARBA" id="ARBA00008361"/>
    </source>
</evidence>
<evidence type="ECO:0000259" key="4">
    <source>
        <dbReference type="Pfam" id="PF08241"/>
    </source>
</evidence>
<dbReference type="PANTHER" id="PTHR44942:SF4">
    <property type="entry name" value="METHYLTRANSFERASE TYPE 11 DOMAIN-CONTAINING PROTEIN"/>
    <property type="match status" value="1"/>
</dbReference>
<dbReference type="CDD" id="cd02440">
    <property type="entry name" value="AdoMet_MTases"/>
    <property type="match status" value="1"/>
</dbReference>
<dbReference type="InterPro" id="IPR051052">
    <property type="entry name" value="Diverse_substrate_MTase"/>
</dbReference>
<name>A0A401UM09_9CLOT</name>
<comment type="similarity">
    <text evidence="1">Belongs to the methyltransferase superfamily.</text>
</comment>
<organism evidence="5 6">
    <name type="scientific">Clostridium tagluense</name>
    <dbReference type="NCBI Taxonomy" id="360422"/>
    <lineage>
        <taxon>Bacteria</taxon>
        <taxon>Bacillati</taxon>
        <taxon>Bacillota</taxon>
        <taxon>Clostridia</taxon>
        <taxon>Eubacteriales</taxon>
        <taxon>Clostridiaceae</taxon>
        <taxon>Clostridium</taxon>
    </lineage>
</organism>
<dbReference type="GO" id="GO:0032259">
    <property type="term" value="P:methylation"/>
    <property type="evidence" value="ECO:0007669"/>
    <property type="project" value="UniProtKB-KW"/>
</dbReference>
<dbReference type="RefSeq" id="WP_125001393.1">
    <property type="nucleotide sequence ID" value="NZ_BHYK01000010.1"/>
</dbReference>
<dbReference type="Pfam" id="PF08241">
    <property type="entry name" value="Methyltransf_11"/>
    <property type="match status" value="1"/>
</dbReference>
<dbReference type="InterPro" id="IPR013216">
    <property type="entry name" value="Methyltransf_11"/>
</dbReference>
<feature type="domain" description="Methyltransferase type 11" evidence="4">
    <location>
        <begin position="50"/>
        <end position="140"/>
    </location>
</feature>
<proteinExistence type="inferred from homology"/>
<dbReference type="AlphaFoldDB" id="A0A401UM09"/>
<dbReference type="EMBL" id="BHYK01000010">
    <property type="protein sequence ID" value="GCD10561.1"/>
    <property type="molecule type" value="Genomic_DNA"/>
</dbReference>
<evidence type="ECO:0000256" key="3">
    <source>
        <dbReference type="ARBA" id="ARBA00022679"/>
    </source>
</evidence>
<evidence type="ECO:0000313" key="6">
    <source>
        <dbReference type="Proteomes" id="UP000287872"/>
    </source>
</evidence>
<keyword evidence="6" id="KW-1185">Reference proteome</keyword>
<dbReference type="SUPFAM" id="SSF53335">
    <property type="entry name" value="S-adenosyl-L-methionine-dependent methyltransferases"/>
    <property type="match status" value="1"/>
</dbReference>
<dbReference type="GO" id="GO:0008757">
    <property type="term" value="F:S-adenosylmethionine-dependent methyltransferase activity"/>
    <property type="evidence" value="ECO:0007669"/>
    <property type="project" value="InterPro"/>
</dbReference>
<sequence length="259" mass="29600">MNKDSDFSKNQSEVFDLASDYYDKFRPSYPQELINCIISETGIKTDSTILEIGAGSGKATELFVNKGFNMYCIEPGENLAAVALKKFGPTRQVEYCTCRLENWKEKKEYFDLAISAQAFHWVPKPIGFLKCASALKSKGFIGLFWNLYLTYNEPIDAELSETGMFLLQSEASCEERIKSHTQEIKSSGCFKEAIVYRFPWSQRYTADEYIGFMKTCNGYLSASENDRQAAEVKVREIINRYGGFIVRQYLCVLFLAQKL</sequence>
<dbReference type="Gene3D" id="3.40.50.150">
    <property type="entry name" value="Vaccinia Virus protein VP39"/>
    <property type="match status" value="1"/>
</dbReference>
<accession>A0A401UM09</accession>